<keyword evidence="3" id="KW-1185">Reference proteome</keyword>
<sequence>MVVGACGSWSLSSVFCTSREFASLLLLLLLLLLSFSFVAMALRRALGTVAPLIMMMTGHGNLPRPKKHIVVFSFAVCCLVEIYRVFQTCMACYVCVAVSSRLAN</sequence>
<accession>A0ABR1KA00</accession>
<evidence type="ECO:0000313" key="3">
    <source>
        <dbReference type="Proteomes" id="UP001363622"/>
    </source>
</evidence>
<evidence type="ECO:0008006" key="4">
    <source>
        <dbReference type="Google" id="ProtNLM"/>
    </source>
</evidence>
<organism evidence="2 3">
    <name type="scientific">Phyllosticta citriasiana</name>
    <dbReference type="NCBI Taxonomy" id="595635"/>
    <lineage>
        <taxon>Eukaryota</taxon>
        <taxon>Fungi</taxon>
        <taxon>Dikarya</taxon>
        <taxon>Ascomycota</taxon>
        <taxon>Pezizomycotina</taxon>
        <taxon>Dothideomycetes</taxon>
        <taxon>Dothideomycetes incertae sedis</taxon>
        <taxon>Botryosphaeriales</taxon>
        <taxon>Phyllostictaceae</taxon>
        <taxon>Phyllosticta</taxon>
    </lineage>
</organism>
<keyword evidence="1" id="KW-0812">Transmembrane</keyword>
<evidence type="ECO:0000313" key="2">
    <source>
        <dbReference type="EMBL" id="KAK7509704.1"/>
    </source>
</evidence>
<feature type="transmembrane region" description="Helical" evidence="1">
    <location>
        <begin position="21"/>
        <end position="46"/>
    </location>
</feature>
<keyword evidence="1" id="KW-0472">Membrane</keyword>
<reference evidence="2 3" key="1">
    <citation type="submission" date="2024-04" db="EMBL/GenBank/DDBJ databases">
        <title>Phyllosticta paracitricarpa is synonymous to the EU quarantine fungus P. citricarpa based on phylogenomic analyses.</title>
        <authorList>
            <consortium name="Lawrence Berkeley National Laboratory"/>
            <person name="Van Ingen-Buijs V.A."/>
            <person name="Van Westerhoven A.C."/>
            <person name="Haridas S."/>
            <person name="Skiadas P."/>
            <person name="Martin F."/>
            <person name="Groenewald J.Z."/>
            <person name="Crous P.W."/>
            <person name="Seidl M.F."/>
        </authorList>
    </citation>
    <scope>NUCLEOTIDE SEQUENCE [LARGE SCALE GENOMIC DNA]</scope>
    <source>
        <strain evidence="2 3">CBS 123371</strain>
    </source>
</reference>
<keyword evidence="1" id="KW-1133">Transmembrane helix</keyword>
<protein>
    <recommendedName>
        <fullName evidence="4">Secreted peptide</fullName>
    </recommendedName>
</protein>
<name>A0ABR1KA00_9PEZI</name>
<dbReference type="Proteomes" id="UP001363622">
    <property type="component" value="Unassembled WGS sequence"/>
</dbReference>
<gene>
    <name evidence="2" type="ORF">IWZ03DRAFT_86626</name>
</gene>
<dbReference type="EMBL" id="JBBPHU010000016">
    <property type="protein sequence ID" value="KAK7509704.1"/>
    <property type="molecule type" value="Genomic_DNA"/>
</dbReference>
<evidence type="ECO:0000256" key="1">
    <source>
        <dbReference type="SAM" id="Phobius"/>
    </source>
</evidence>
<comment type="caution">
    <text evidence="2">The sequence shown here is derived from an EMBL/GenBank/DDBJ whole genome shotgun (WGS) entry which is preliminary data.</text>
</comment>
<feature type="transmembrane region" description="Helical" evidence="1">
    <location>
        <begin position="67"/>
        <end position="86"/>
    </location>
</feature>
<proteinExistence type="predicted"/>